<dbReference type="SUPFAM" id="SSF46785">
    <property type="entry name" value="Winged helix' DNA-binding domain"/>
    <property type="match status" value="1"/>
</dbReference>
<dbReference type="InterPro" id="IPR036388">
    <property type="entry name" value="WH-like_DNA-bd_sf"/>
</dbReference>
<name>A0AAN9U7P8_9PEZI</name>
<keyword evidence="1" id="KW-0805">Transcription regulation</keyword>
<comment type="subcellular location">
    <subcellularLocation>
        <location evidence="5">Nucleus</location>
    </subcellularLocation>
</comment>
<protein>
    <recommendedName>
        <fullName evidence="7">Fork-head domain-containing protein</fullName>
    </recommendedName>
</protein>
<evidence type="ECO:0000259" key="7">
    <source>
        <dbReference type="PROSITE" id="PS50039"/>
    </source>
</evidence>
<gene>
    <name evidence="8" type="ORF">SLS53_004392</name>
</gene>
<dbReference type="InterPro" id="IPR030456">
    <property type="entry name" value="TF_fork_head_CS_2"/>
</dbReference>
<dbReference type="PROSITE" id="PS00658">
    <property type="entry name" value="FORK_HEAD_2"/>
    <property type="match status" value="1"/>
</dbReference>
<feature type="compositionally biased region" description="Polar residues" evidence="6">
    <location>
        <begin position="37"/>
        <end position="56"/>
    </location>
</feature>
<evidence type="ECO:0000256" key="5">
    <source>
        <dbReference type="PROSITE-ProRule" id="PRU00089"/>
    </source>
</evidence>
<comment type="caution">
    <text evidence="8">The sequence shown here is derived from an EMBL/GenBank/DDBJ whole genome shotgun (WGS) entry which is preliminary data.</text>
</comment>
<feature type="region of interest" description="Disordered" evidence="6">
    <location>
        <begin position="429"/>
        <end position="448"/>
    </location>
</feature>
<accession>A0AAN9U7P8</accession>
<dbReference type="PROSITE" id="PS50039">
    <property type="entry name" value="FORK_HEAD_3"/>
    <property type="match status" value="1"/>
</dbReference>
<feature type="compositionally biased region" description="Low complexity" evidence="6">
    <location>
        <begin position="18"/>
        <end position="30"/>
    </location>
</feature>
<keyword evidence="4 5" id="KW-0539">Nucleus</keyword>
<dbReference type="GO" id="GO:0005634">
    <property type="term" value="C:nucleus"/>
    <property type="evidence" value="ECO:0007669"/>
    <property type="project" value="UniProtKB-SubCell"/>
</dbReference>
<dbReference type="InterPro" id="IPR001766">
    <property type="entry name" value="Fork_head_dom"/>
</dbReference>
<evidence type="ECO:0000256" key="4">
    <source>
        <dbReference type="ARBA" id="ARBA00023242"/>
    </source>
</evidence>
<dbReference type="AlphaFoldDB" id="A0AAN9U7P8"/>
<keyword evidence="9" id="KW-1185">Reference proteome</keyword>
<dbReference type="GO" id="GO:0000978">
    <property type="term" value="F:RNA polymerase II cis-regulatory region sequence-specific DNA binding"/>
    <property type="evidence" value="ECO:0007669"/>
    <property type="project" value="TreeGrafter"/>
</dbReference>
<evidence type="ECO:0000313" key="9">
    <source>
        <dbReference type="Proteomes" id="UP001320245"/>
    </source>
</evidence>
<feature type="region of interest" description="Disordered" evidence="6">
    <location>
        <begin position="501"/>
        <end position="540"/>
    </location>
</feature>
<feature type="region of interest" description="Disordered" evidence="6">
    <location>
        <begin position="1"/>
        <end position="96"/>
    </location>
</feature>
<reference evidence="8 9" key="1">
    <citation type="journal article" date="2023" name="PLoS ONE">
        <title>Cytospora paraplurivora sp. nov. isolated from orchards with fruit tree decline syndrome in Ontario, Canada.</title>
        <authorList>
            <person name="Ilyukhin E."/>
            <person name="Nguyen H.D.T."/>
            <person name="Castle A.J."/>
            <person name="Ellouze W."/>
        </authorList>
    </citation>
    <scope>NUCLEOTIDE SEQUENCE [LARGE SCALE GENOMIC DNA]</scope>
    <source>
        <strain evidence="8 9">FDS-564</strain>
    </source>
</reference>
<organism evidence="8 9">
    <name type="scientific">Cytospora paraplurivora</name>
    <dbReference type="NCBI Taxonomy" id="2898453"/>
    <lineage>
        <taxon>Eukaryota</taxon>
        <taxon>Fungi</taxon>
        <taxon>Dikarya</taxon>
        <taxon>Ascomycota</taxon>
        <taxon>Pezizomycotina</taxon>
        <taxon>Sordariomycetes</taxon>
        <taxon>Sordariomycetidae</taxon>
        <taxon>Diaporthales</taxon>
        <taxon>Cytosporaceae</taxon>
        <taxon>Cytospora</taxon>
    </lineage>
</organism>
<dbReference type="PANTHER" id="PTHR46078:SF2">
    <property type="entry name" value="FORK-HEAD DOMAIN-CONTAINING PROTEIN"/>
    <property type="match status" value="1"/>
</dbReference>
<evidence type="ECO:0000256" key="2">
    <source>
        <dbReference type="ARBA" id="ARBA00023125"/>
    </source>
</evidence>
<dbReference type="InterPro" id="IPR036390">
    <property type="entry name" value="WH_DNA-bd_sf"/>
</dbReference>
<dbReference type="InterPro" id="IPR045912">
    <property type="entry name" value="FOXJ2/3-like"/>
</dbReference>
<keyword evidence="2 5" id="KW-0238">DNA-binding</keyword>
<proteinExistence type="predicted"/>
<dbReference type="Gene3D" id="1.10.10.10">
    <property type="entry name" value="Winged helix-like DNA-binding domain superfamily/Winged helix DNA-binding domain"/>
    <property type="match status" value="1"/>
</dbReference>
<feature type="domain" description="Fork-head" evidence="7">
    <location>
        <begin position="313"/>
        <end position="423"/>
    </location>
</feature>
<feature type="DNA-binding region" description="Fork-head" evidence="5">
    <location>
        <begin position="313"/>
        <end position="423"/>
    </location>
</feature>
<evidence type="ECO:0000256" key="6">
    <source>
        <dbReference type="SAM" id="MobiDB-lite"/>
    </source>
</evidence>
<dbReference type="PANTHER" id="PTHR46078">
    <property type="entry name" value="FORKHEAD BOX PROTEIN J2 FAMILY MEMBER"/>
    <property type="match status" value="1"/>
</dbReference>
<dbReference type="Pfam" id="PF00250">
    <property type="entry name" value="Forkhead"/>
    <property type="match status" value="1"/>
</dbReference>
<evidence type="ECO:0000256" key="1">
    <source>
        <dbReference type="ARBA" id="ARBA00023015"/>
    </source>
</evidence>
<feature type="compositionally biased region" description="Low complexity" evidence="6">
    <location>
        <begin position="587"/>
        <end position="612"/>
    </location>
</feature>
<dbReference type="Proteomes" id="UP001320245">
    <property type="component" value="Unassembled WGS sequence"/>
</dbReference>
<feature type="compositionally biased region" description="Gly residues" evidence="6">
    <location>
        <begin position="430"/>
        <end position="442"/>
    </location>
</feature>
<evidence type="ECO:0000256" key="3">
    <source>
        <dbReference type="ARBA" id="ARBA00023163"/>
    </source>
</evidence>
<keyword evidence="3" id="KW-0804">Transcription</keyword>
<dbReference type="SMART" id="SM00339">
    <property type="entry name" value="FH"/>
    <property type="match status" value="1"/>
</dbReference>
<feature type="compositionally biased region" description="Low complexity" evidence="6">
    <location>
        <begin position="501"/>
        <end position="526"/>
    </location>
</feature>
<sequence>MAVVDHDSLGDLPAVYPSDGSGVSSPSGNSHLKQPYSPCTTQATSPPTTDYTSGAVTSYHAPTKVSRETVETSAPEALPSSSRSQSVEPDGLQPRDLSPLEALEDKYLQQQQYCPEDLQQRMQGLWSSHTTGPDNYSDCDFKPTDSMPSASGTLVSLPSATQERNELSLRPSVLGLTSPFHNLSDSDHQRLYFTGQVDLCPPANRSQLGDTSYSTAMEDLNRSYQAAGEHYPGNPSSTSSHQYQIGADGLPVMSLSPCSSTLAGAPTGMGREDTVPLSDPVIELDDSMDYNPDLYDAEDVTGSRSSLEPSGGKADEPYAKLIYKAFRSRENRAMSLQEIYQWFRENTDKAKGEGKGWQNSIRHNLSMNGAFIRRETKQAGLNSDGSVSLDASCTDGRISTEWFLNPNYEKGVTSTTRYRKGNNRVAGRSLRGGGRVAAGRKGGYQTAQNRKKVKAKIHHHLAAEAARQQREGGDHLQSHCHMQNLVAPQYYPGSEYFAEYAAQQQQQQQQYQQPPSEQPMSSTTTSPHQAGYGAPGIRGSLMPASEDLYLARSRALQNENDHTSESTTAPGSEIDSPVEDLLLGNKQPQLSLPLPLPLQQPQNQQQQQQQQQHASYVRDVATTSQGVGGLAGYQPVTPAGAGYAQQNYTIADAVAYEPRSGHESPLFTDRFTAEDAAQFAPDYAGWDASGAYFG</sequence>
<dbReference type="GO" id="GO:0000981">
    <property type="term" value="F:DNA-binding transcription factor activity, RNA polymerase II-specific"/>
    <property type="evidence" value="ECO:0007669"/>
    <property type="project" value="TreeGrafter"/>
</dbReference>
<dbReference type="EMBL" id="JAJSPL020000015">
    <property type="protein sequence ID" value="KAK7742249.1"/>
    <property type="molecule type" value="Genomic_DNA"/>
</dbReference>
<evidence type="ECO:0000313" key="8">
    <source>
        <dbReference type="EMBL" id="KAK7742249.1"/>
    </source>
</evidence>
<feature type="region of interest" description="Disordered" evidence="6">
    <location>
        <begin position="558"/>
        <end position="618"/>
    </location>
</feature>